<evidence type="ECO:0000256" key="3">
    <source>
        <dbReference type="SAM" id="MobiDB-lite"/>
    </source>
</evidence>
<keyword evidence="6" id="KW-0418">Kinase</keyword>
<dbReference type="PROSITE" id="PS00018">
    <property type="entry name" value="EF_HAND_1"/>
    <property type="match status" value="1"/>
</dbReference>
<dbReference type="PANTHER" id="PTHR44167">
    <property type="entry name" value="OVARIAN-SPECIFIC SERINE/THREONINE-PROTEIN KINASE LOK-RELATED"/>
    <property type="match status" value="1"/>
</dbReference>
<evidence type="ECO:0000313" key="7">
    <source>
        <dbReference type="Proteomes" id="UP001642464"/>
    </source>
</evidence>
<dbReference type="InterPro" id="IPR011992">
    <property type="entry name" value="EF-hand-dom_pair"/>
</dbReference>
<comment type="caution">
    <text evidence="6">The sequence shown here is derived from an EMBL/GenBank/DDBJ whole genome shotgun (WGS) entry which is preliminary data.</text>
</comment>
<feature type="compositionally biased region" description="Basic and acidic residues" evidence="3">
    <location>
        <begin position="733"/>
        <end position="745"/>
    </location>
</feature>
<sequence length="757" mass="83682">MDQWIRDPVQARGPFGVGLSKHVYGLAVPKSQLLLTGGEFCNQGCGTNLANLSRSNDDGDETKTSVLAGSAKPFFVAFFEVHEDVRVTSMPTMATRGDADGTRPWLVQDDLGWSKTTSVLQADCGLQMHLRLRSEPDLDSPGQAAPLCASDFRPPCPAQFTVRARERTFAVVLRWDAAVAAGRFEQPDGEAVPHLEREPIHQELPPLESCSVRVVFGAGGSVVRSGAEPPSADDELTEAGLCKERKRLKADELDFGQLSLHDRATSIMDLWKIRGQYRPITAFYDFERKLGEGAFGSVAKWRIKGSQQQVAVKRTPGAAADAAVVGHGFFRNRAAEKAIRKELKLLLVLDNPFIIKFREWFEDLFKGIFFVMELCSGLKAKLPAQAAADAWRMKVIFVLLLLVDGKRHFREVTYAISYLHGMDPPVVHRDLKPENILLADATEHSTARLIDFGLASLKTDQEEHLAVGTMVFMAPETFTDVKAQLDQQTDIWALGVIFTWIVTALELGSLQHPCLEPEDGEEFNVRWIDLCAGARYNAFRDRVPWNRALIASYPTVGSILDKAQGSRARAVFQASDESDGQVGEDPWMSVSDPAISASAELLERGSLLYNLRTFGELTNLEKKIVSLVADHAPDAKLELLRRRGGTFRAFDTSKQGVLDVSELIEGFRRGLNVAEEDLIRDLFDSVDIDHNHVISYQEWLAATIGPGILDSEAALGACFRRLDPEANGVITRDDLIRRGHAERPTRGPGRPGSGARW</sequence>
<dbReference type="Pfam" id="PF13499">
    <property type="entry name" value="EF-hand_7"/>
    <property type="match status" value="1"/>
</dbReference>
<dbReference type="InterPro" id="IPR008271">
    <property type="entry name" value="Ser/Thr_kinase_AS"/>
</dbReference>
<dbReference type="EMBL" id="CAXAMM010040239">
    <property type="protein sequence ID" value="CAK9091857.1"/>
    <property type="molecule type" value="Genomic_DNA"/>
</dbReference>
<comment type="similarity">
    <text evidence="2">Belongs to the protein kinase superfamily. Ser/Thr protein kinase family. CDPK subfamily.</text>
</comment>
<dbReference type="InterPro" id="IPR000719">
    <property type="entry name" value="Prot_kinase_dom"/>
</dbReference>
<dbReference type="InterPro" id="IPR011009">
    <property type="entry name" value="Kinase-like_dom_sf"/>
</dbReference>
<dbReference type="Gene3D" id="1.10.238.10">
    <property type="entry name" value="EF-hand"/>
    <property type="match status" value="2"/>
</dbReference>
<evidence type="ECO:0000256" key="1">
    <source>
        <dbReference type="ARBA" id="ARBA00022837"/>
    </source>
</evidence>
<dbReference type="SMART" id="SM00220">
    <property type="entry name" value="S_TKc"/>
    <property type="match status" value="1"/>
</dbReference>
<keyword evidence="1" id="KW-0106">Calcium</keyword>
<protein>
    <submittedName>
        <fullName evidence="6">Calcium-dependent protein kinase 5 (PbCDPK5)</fullName>
    </submittedName>
</protein>
<dbReference type="PROSITE" id="PS50222">
    <property type="entry name" value="EF_HAND_2"/>
    <property type="match status" value="1"/>
</dbReference>
<keyword evidence="7" id="KW-1185">Reference proteome</keyword>
<dbReference type="Proteomes" id="UP001642464">
    <property type="component" value="Unassembled WGS sequence"/>
</dbReference>
<dbReference type="InterPro" id="IPR002048">
    <property type="entry name" value="EF_hand_dom"/>
</dbReference>
<dbReference type="CDD" id="cd00051">
    <property type="entry name" value="EFh"/>
    <property type="match status" value="1"/>
</dbReference>
<dbReference type="PANTHER" id="PTHR44167:SF24">
    <property type="entry name" value="SERINE_THREONINE-PROTEIN KINASE CHK2"/>
    <property type="match status" value="1"/>
</dbReference>
<keyword evidence="6" id="KW-0808">Transferase</keyword>
<dbReference type="PROSITE" id="PS50011">
    <property type="entry name" value="PROTEIN_KINASE_DOM"/>
    <property type="match status" value="1"/>
</dbReference>
<feature type="domain" description="EF-hand" evidence="5">
    <location>
        <begin position="674"/>
        <end position="709"/>
    </location>
</feature>
<evidence type="ECO:0000259" key="5">
    <source>
        <dbReference type="PROSITE" id="PS50222"/>
    </source>
</evidence>
<dbReference type="PROSITE" id="PS00108">
    <property type="entry name" value="PROTEIN_KINASE_ST"/>
    <property type="match status" value="1"/>
</dbReference>
<organism evidence="6 7">
    <name type="scientific">Durusdinium trenchii</name>
    <dbReference type="NCBI Taxonomy" id="1381693"/>
    <lineage>
        <taxon>Eukaryota</taxon>
        <taxon>Sar</taxon>
        <taxon>Alveolata</taxon>
        <taxon>Dinophyceae</taxon>
        <taxon>Suessiales</taxon>
        <taxon>Symbiodiniaceae</taxon>
        <taxon>Durusdinium</taxon>
    </lineage>
</organism>
<proteinExistence type="inferred from homology"/>
<dbReference type="SUPFAM" id="SSF47473">
    <property type="entry name" value="EF-hand"/>
    <property type="match status" value="1"/>
</dbReference>
<dbReference type="InterPro" id="IPR018247">
    <property type="entry name" value="EF_Hand_1_Ca_BS"/>
</dbReference>
<feature type="domain" description="Protein kinase" evidence="4">
    <location>
        <begin position="284"/>
        <end position="588"/>
    </location>
</feature>
<feature type="region of interest" description="Disordered" evidence="3">
    <location>
        <begin position="733"/>
        <end position="757"/>
    </location>
</feature>
<dbReference type="Gene3D" id="1.10.510.10">
    <property type="entry name" value="Transferase(Phosphotransferase) domain 1"/>
    <property type="match status" value="1"/>
</dbReference>
<evidence type="ECO:0000256" key="2">
    <source>
        <dbReference type="ARBA" id="ARBA00024334"/>
    </source>
</evidence>
<evidence type="ECO:0000259" key="4">
    <source>
        <dbReference type="PROSITE" id="PS50011"/>
    </source>
</evidence>
<reference evidence="6 7" key="1">
    <citation type="submission" date="2024-02" db="EMBL/GenBank/DDBJ databases">
        <authorList>
            <person name="Chen Y."/>
            <person name="Shah S."/>
            <person name="Dougan E. K."/>
            <person name="Thang M."/>
            <person name="Chan C."/>
        </authorList>
    </citation>
    <scope>NUCLEOTIDE SEQUENCE [LARGE SCALE GENOMIC DNA]</scope>
</reference>
<name>A0ABP0QUA5_9DINO</name>
<dbReference type="GO" id="GO:0016301">
    <property type="term" value="F:kinase activity"/>
    <property type="evidence" value="ECO:0007669"/>
    <property type="project" value="UniProtKB-KW"/>
</dbReference>
<evidence type="ECO:0000313" key="6">
    <source>
        <dbReference type="EMBL" id="CAK9091857.1"/>
    </source>
</evidence>
<dbReference type="SUPFAM" id="SSF56112">
    <property type="entry name" value="Protein kinase-like (PK-like)"/>
    <property type="match status" value="1"/>
</dbReference>
<dbReference type="Pfam" id="PF00069">
    <property type="entry name" value="Pkinase"/>
    <property type="match status" value="1"/>
</dbReference>
<gene>
    <name evidence="6" type="ORF">SCF082_LOCUS43254</name>
</gene>
<accession>A0ABP0QUA5</accession>